<organism evidence="2 3">
    <name type="scientific">Micromonospora narathiwatensis</name>
    <dbReference type="NCBI Taxonomy" id="299146"/>
    <lineage>
        <taxon>Bacteria</taxon>
        <taxon>Bacillati</taxon>
        <taxon>Actinomycetota</taxon>
        <taxon>Actinomycetes</taxon>
        <taxon>Micromonosporales</taxon>
        <taxon>Micromonosporaceae</taxon>
        <taxon>Micromonospora</taxon>
    </lineage>
</organism>
<name>A0A1A9ADK2_9ACTN</name>
<dbReference type="PATRIC" id="fig|299146.4.peg.5466"/>
<evidence type="ECO:0000256" key="1">
    <source>
        <dbReference type="SAM" id="MobiDB-lite"/>
    </source>
</evidence>
<dbReference type="AlphaFoldDB" id="A0A1A9ADK2"/>
<protein>
    <recommendedName>
        <fullName evidence="4">DNA-directed RNA polymerase specialized sigma subunit, sigma24 family</fullName>
    </recommendedName>
</protein>
<reference evidence="2 3" key="1">
    <citation type="submission" date="2016-06" db="EMBL/GenBank/DDBJ databases">
        <authorList>
            <person name="Kjaerup R.B."/>
            <person name="Dalgaard T.S."/>
            <person name="Juul-Madsen H.R."/>
        </authorList>
    </citation>
    <scope>NUCLEOTIDE SEQUENCE [LARGE SCALE GENOMIC DNA]</scope>
    <source>
        <strain evidence="2 3">DSM 45248</strain>
    </source>
</reference>
<feature type="region of interest" description="Disordered" evidence="1">
    <location>
        <begin position="269"/>
        <end position="289"/>
    </location>
</feature>
<accession>A0A1A9ADK2</accession>
<gene>
    <name evidence="2" type="ORF">GA0070621_5299</name>
</gene>
<feature type="compositionally biased region" description="Low complexity" evidence="1">
    <location>
        <begin position="271"/>
        <end position="289"/>
    </location>
</feature>
<dbReference type="Proteomes" id="UP000198765">
    <property type="component" value="Chromosome I"/>
</dbReference>
<evidence type="ECO:0000313" key="3">
    <source>
        <dbReference type="Proteomes" id="UP000198765"/>
    </source>
</evidence>
<keyword evidence="3" id="KW-1185">Reference proteome</keyword>
<proteinExistence type="predicted"/>
<sequence length="289" mass="30812">MPARLPALEMSWQGNGVPGELAAEHQFDGHVEADASDDDTDLPGGVTTLPALRDWLLAHPRAYTTRDTVWRDLILRARLDGPAWVVAAAGMALPALRRCAGQLRTGWSGDAHDNASEILTGFLTSLRDRTDLSKPAPYASLCMAAWRAGYQLRQRAGEAVPVDDVQHVIGPRTPTVPYGHPDLLVQRAVGLGLLDPCDEQPYIDLRLGRRAIEPIAAAMGITVDALRMRTRRIDQRIAHALASGLLTGVASPQAAAYLAASATHRKRTRAARAAAGARPTTAAPAGVAA</sequence>
<dbReference type="EMBL" id="LT594324">
    <property type="protein sequence ID" value="SBT54272.1"/>
    <property type="molecule type" value="Genomic_DNA"/>
</dbReference>
<evidence type="ECO:0008006" key="4">
    <source>
        <dbReference type="Google" id="ProtNLM"/>
    </source>
</evidence>
<evidence type="ECO:0000313" key="2">
    <source>
        <dbReference type="EMBL" id="SBT54272.1"/>
    </source>
</evidence>